<evidence type="ECO:0000313" key="3">
    <source>
        <dbReference type="EMBL" id="JAV31954.1"/>
    </source>
</evidence>
<dbReference type="AlphaFoldDB" id="A0A1Q3FWH0"/>
<evidence type="ECO:0000256" key="2">
    <source>
        <dbReference type="SAM" id="Phobius"/>
    </source>
</evidence>
<proteinExistence type="predicted"/>
<reference evidence="3" key="1">
    <citation type="submission" date="2017-01" db="EMBL/GenBank/DDBJ databases">
        <title>A deep insight into the sialotranscriptome of adult male and female Cluex tarsalis mosquitoes.</title>
        <authorList>
            <person name="Ribeiro J.M."/>
            <person name="Moreira F."/>
            <person name="Bernard K.A."/>
            <person name="Calvo E."/>
        </authorList>
    </citation>
    <scope>NUCLEOTIDE SEQUENCE</scope>
    <source>
        <strain evidence="3">Kern County</strain>
        <tissue evidence="3">Salivary glands</tissue>
    </source>
</reference>
<keyword evidence="2" id="KW-0472">Membrane</keyword>
<dbReference type="PANTHER" id="PTHR36877:SF1">
    <property type="entry name" value="SMALL INTEGRAL MEMBRANE PROTEIN 13"/>
    <property type="match status" value="1"/>
</dbReference>
<keyword evidence="2" id="KW-0812">Transmembrane</keyword>
<keyword evidence="2" id="KW-1133">Transmembrane helix</keyword>
<organism evidence="3">
    <name type="scientific">Culex tarsalis</name>
    <name type="common">Encephalitis mosquito</name>
    <dbReference type="NCBI Taxonomy" id="7177"/>
    <lineage>
        <taxon>Eukaryota</taxon>
        <taxon>Metazoa</taxon>
        <taxon>Ecdysozoa</taxon>
        <taxon>Arthropoda</taxon>
        <taxon>Hexapoda</taxon>
        <taxon>Insecta</taxon>
        <taxon>Pterygota</taxon>
        <taxon>Neoptera</taxon>
        <taxon>Endopterygota</taxon>
        <taxon>Diptera</taxon>
        <taxon>Nematocera</taxon>
        <taxon>Culicoidea</taxon>
        <taxon>Culicidae</taxon>
        <taxon>Culicinae</taxon>
        <taxon>Culicini</taxon>
        <taxon>Culex</taxon>
        <taxon>Culex</taxon>
    </lineage>
</organism>
<accession>A0A1Q3FWH0</accession>
<dbReference type="Pfam" id="PF15938">
    <property type="entry name" value="DUF4750"/>
    <property type="match status" value="1"/>
</dbReference>
<dbReference type="EMBL" id="GFDL01003091">
    <property type="protein sequence ID" value="JAV31954.1"/>
    <property type="molecule type" value="Transcribed_RNA"/>
</dbReference>
<dbReference type="InterPro" id="IPR031851">
    <property type="entry name" value="DUF4750"/>
</dbReference>
<dbReference type="PANTHER" id="PTHR36877">
    <property type="entry name" value="SMALL INTEGRAL MEMBRANE PROTEIN 13"/>
    <property type="match status" value="1"/>
</dbReference>
<name>A0A1Q3FWH0_CULTA</name>
<evidence type="ECO:0000256" key="1">
    <source>
        <dbReference type="SAM" id="MobiDB-lite"/>
    </source>
</evidence>
<feature type="transmembrane region" description="Helical" evidence="2">
    <location>
        <begin position="6"/>
        <end position="31"/>
    </location>
</feature>
<protein>
    <submittedName>
        <fullName evidence="3">Protein with signal anchor</fullName>
    </submittedName>
</protein>
<feature type="region of interest" description="Disordered" evidence="1">
    <location>
        <begin position="50"/>
        <end position="82"/>
    </location>
</feature>
<sequence>MNFQEGLIAAFSVLASLLIVIVVVCLGWYLVWKLFLSRFKLVRELLGLAQSADSPTHTDSAPAAGSGGDGSKSRNTRKVRRD</sequence>